<evidence type="ECO:0000313" key="3">
    <source>
        <dbReference type="Proteomes" id="UP000430021"/>
    </source>
</evidence>
<sequence>MSQNTSLEIGTNWDLLTDADVTEVTFQNIGSEAIYVIGTSGDDEPDVDALGVQYGPGEGEAKCSLANLFPGVSGVNRLWAKAIYQNTIVFVSHA</sequence>
<comment type="caution">
    <text evidence="2">The sequence shown here is derived from an EMBL/GenBank/DDBJ whole genome shotgun (WGS) entry which is preliminary data.</text>
</comment>
<evidence type="ECO:0000313" key="4">
    <source>
        <dbReference type="Proteomes" id="UP000548685"/>
    </source>
</evidence>
<dbReference type="Proteomes" id="UP000548685">
    <property type="component" value="Unassembled WGS sequence"/>
</dbReference>
<keyword evidence="4" id="KW-1185">Reference proteome</keyword>
<evidence type="ECO:0000313" key="1">
    <source>
        <dbReference type="EMBL" id="MBB3775188.1"/>
    </source>
</evidence>
<evidence type="ECO:0000313" key="2">
    <source>
        <dbReference type="EMBL" id="MXP37187.1"/>
    </source>
</evidence>
<reference evidence="1 4" key="2">
    <citation type="submission" date="2020-08" db="EMBL/GenBank/DDBJ databases">
        <title>Genomic Encyclopedia of Type Strains, Phase IV (KMG-IV): sequencing the most valuable type-strain genomes for metagenomic binning, comparative biology and taxonomic classification.</title>
        <authorList>
            <person name="Goeker M."/>
        </authorList>
    </citation>
    <scope>NUCLEOTIDE SEQUENCE [LARGE SCALE GENOMIC DNA]</scope>
    <source>
        <strain evidence="1 4">DSM 8510</strain>
    </source>
</reference>
<accession>A0A6I4UHR8</accession>
<gene>
    <name evidence="1" type="ORF">FHS52_001131</name>
    <name evidence="2" type="ORF">GRI59_00990</name>
</gene>
<dbReference type="RefSeq" id="WP_160759344.1">
    <property type="nucleotide sequence ID" value="NZ_BAAADZ010000002.1"/>
</dbReference>
<protein>
    <submittedName>
        <fullName evidence="2">Uncharacterized protein</fullName>
    </submittedName>
</protein>
<proteinExistence type="predicted"/>
<dbReference type="Proteomes" id="UP000430021">
    <property type="component" value="Unassembled WGS sequence"/>
</dbReference>
<dbReference type="EMBL" id="WTYB01000001">
    <property type="protein sequence ID" value="MXP37187.1"/>
    <property type="molecule type" value="Genomic_DNA"/>
</dbReference>
<organism evidence="2 3">
    <name type="scientific">Erythrobacter ramosus</name>
    <dbReference type="NCBI Taxonomy" id="35811"/>
    <lineage>
        <taxon>Bacteria</taxon>
        <taxon>Pseudomonadati</taxon>
        <taxon>Pseudomonadota</taxon>
        <taxon>Alphaproteobacteria</taxon>
        <taxon>Sphingomonadales</taxon>
        <taxon>Erythrobacteraceae</taxon>
        <taxon>Erythrobacter/Porphyrobacter group</taxon>
        <taxon>Erythrobacter</taxon>
    </lineage>
</organism>
<dbReference type="AlphaFoldDB" id="A0A6I4UHR8"/>
<dbReference type="OrthoDB" id="7875240at2"/>
<reference evidence="2 3" key="1">
    <citation type="submission" date="2019-12" db="EMBL/GenBank/DDBJ databases">
        <title>Genomic-based taxomic classification of the family Erythrobacteraceae.</title>
        <authorList>
            <person name="Xu L."/>
        </authorList>
    </citation>
    <scope>NUCLEOTIDE SEQUENCE [LARGE SCALE GENOMIC DNA]</scope>
    <source>
        <strain evidence="2 3">JCM 10282</strain>
    </source>
</reference>
<dbReference type="EMBL" id="JACICE010000001">
    <property type="protein sequence ID" value="MBB3775188.1"/>
    <property type="molecule type" value="Genomic_DNA"/>
</dbReference>
<name>A0A6I4UHR8_9SPHN</name>